<dbReference type="CDD" id="cd00041">
    <property type="entry name" value="CUB"/>
    <property type="match status" value="1"/>
</dbReference>
<keyword evidence="1" id="KW-1015">Disulfide bond</keyword>
<gene>
    <name evidence="5" type="ORF">CAMP_LOCUS1764</name>
</gene>
<reference evidence="5" key="1">
    <citation type="submission" date="2022-11" db="EMBL/GenBank/DDBJ databases">
        <authorList>
            <person name="Kikuchi T."/>
        </authorList>
    </citation>
    <scope>NUCLEOTIDE SEQUENCE</scope>
    <source>
        <strain evidence="5">PS1010</strain>
    </source>
</reference>
<accession>A0A9P1I6F1</accession>
<evidence type="ECO:0000259" key="4">
    <source>
        <dbReference type="SMART" id="SM00042"/>
    </source>
</evidence>
<keyword evidence="6" id="KW-1185">Reference proteome</keyword>
<feature type="signal peptide" evidence="3">
    <location>
        <begin position="1"/>
        <end position="20"/>
    </location>
</feature>
<dbReference type="GO" id="GO:0004252">
    <property type="term" value="F:serine-type endopeptidase activity"/>
    <property type="evidence" value="ECO:0007669"/>
    <property type="project" value="TreeGrafter"/>
</dbReference>
<keyword evidence="2" id="KW-0812">Transmembrane</keyword>
<evidence type="ECO:0000313" key="6">
    <source>
        <dbReference type="Proteomes" id="UP001152747"/>
    </source>
</evidence>
<protein>
    <recommendedName>
        <fullName evidence="4">CUB domain-containing protein</fullName>
    </recommendedName>
</protein>
<comment type="caution">
    <text evidence="5">The sequence shown here is derived from an EMBL/GenBank/DDBJ whole genome shotgun (WGS) entry which is preliminary data.</text>
</comment>
<feature type="chain" id="PRO_5040347115" description="CUB domain-containing protein" evidence="3">
    <location>
        <begin position="21"/>
        <end position="614"/>
    </location>
</feature>
<feature type="transmembrane region" description="Helical" evidence="2">
    <location>
        <begin position="566"/>
        <end position="585"/>
    </location>
</feature>
<organism evidence="5 6">
    <name type="scientific">Caenorhabditis angaria</name>
    <dbReference type="NCBI Taxonomy" id="860376"/>
    <lineage>
        <taxon>Eukaryota</taxon>
        <taxon>Metazoa</taxon>
        <taxon>Ecdysozoa</taxon>
        <taxon>Nematoda</taxon>
        <taxon>Chromadorea</taxon>
        <taxon>Rhabditida</taxon>
        <taxon>Rhabditina</taxon>
        <taxon>Rhabditomorpha</taxon>
        <taxon>Rhabditoidea</taxon>
        <taxon>Rhabditidae</taxon>
        <taxon>Peloderinae</taxon>
        <taxon>Caenorhabditis</taxon>
    </lineage>
</organism>
<sequence length="614" mass="69471">MKIQIVSAICFLKFLEIVEACGVNQTNLDGFLEVQPNCENFLEIPKTPGKSISLKLPCHAESVYSIWMIVPESKTPIHHSNKSIDCSRSEDKSQTFQAPANVGLKIVSKLTAKIDVKILDGQQNLCAYPYILLTSSNLNQSRVIQNDTTFSSSQECVYRLDIGLDILSNSSINEIKIRFSDIANLIYQQRIYRKNGKIESKIFTTGRNFLLEPFDIKINEYVRIPQINVTFGKNLCHNIDRISTANKTLTFQPTSAQLDCENSLSILNIKFLQPKNNEIIYLEHNLNQANLKIWNLDKYEIIMDTTYFLKNAALNISALKIHIENSQNWQINLTRLEIPENCQCPTFGSLISSENSRLSLKSRNCANLFCHVRLENSRKLTMNIDLKASDNGENKGSIEPDFFVLVENGVYFRSAIITSTNYPNPYCANRDCKTTIMTSPNATLNFWFYKFHVDSEGDSLEIYNGRHIDSNQCVAKLHGKKERKHNEEYQTGNQAVLLFQANAITTKDDIGYVILVKSEPLNPSDLTTSTELITTSQKSTTNAEISTSTEIFVASEKSSSSIPNSLIFFIILLIILGAGIFSYFYKDKIISQINSFRTKTPPPSGFENMNTQIF</sequence>
<keyword evidence="3" id="KW-0732">Signal</keyword>
<dbReference type="Gene3D" id="2.60.120.290">
    <property type="entry name" value="Spermadhesin, CUB domain"/>
    <property type="match status" value="1"/>
</dbReference>
<dbReference type="SUPFAM" id="SSF49854">
    <property type="entry name" value="Spermadhesin, CUB domain"/>
    <property type="match status" value="1"/>
</dbReference>
<dbReference type="PANTHER" id="PTHR24255:SF31">
    <property type="entry name" value="CUBILIN-LIKE PROTEIN"/>
    <property type="match status" value="1"/>
</dbReference>
<dbReference type="Pfam" id="PF00431">
    <property type="entry name" value="CUB"/>
    <property type="match status" value="1"/>
</dbReference>
<evidence type="ECO:0000256" key="1">
    <source>
        <dbReference type="ARBA" id="ARBA00023157"/>
    </source>
</evidence>
<keyword evidence="2" id="KW-0472">Membrane</keyword>
<evidence type="ECO:0000313" key="5">
    <source>
        <dbReference type="EMBL" id="CAI5439127.1"/>
    </source>
</evidence>
<evidence type="ECO:0000256" key="3">
    <source>
        <dbReference type="SAM" id="SignalP"/>
    </source>
</evidence>
<dbReference type="EMBL" id="CANHGI010000001">
    <property type="protein sequence ID" value="CAI5439127.1"/>
    <property type="molecule type" value="Genomic_DNA"/>
</dbReference>
<keyword evidence="2" id="KW-1133">Transmembrane helix</keyword>
<dbReference type="SMART" id="SM00042">
    <property type="entry name" value="CUB"/>
    <property type="match status" value="1"/>
</dbReference>
<feature type="domain" description="CUB" evidence="4">
    <location>
        <begin position="407"/>
        <end position="519"/>
    </location>
</feature>
<dbReference type="InterPro" id="IPR035914">
    <property type="entry name" value="Sperma_CUB_dom_sf"/>
</dbReference>
<name>A0A9P1I6F1_9PELO</name>
<proteinExistence type="predicted"/>
<evidence type="ECO:0000256" key="2">
    <source>
        <dbReference type="SAM" id="Phobius"/>
    </source>
</evidence>
<dbReference type="InterPro" id="IPR000859">
    <property type="entry name" value="CUB_dom"/>
</dbReference>
<dbReference type="Proteomes" id="UP001152747">
    <property type="component" value="Unassembled WGS sequence"/>
</dbReference>
<dbReference type="PANTHER" id="PTHR24255">
    <property type="entry name" value="COMPLEMENT COMPONENT 1, S SUBCOMPONENT-RELATED"/>
    <property type="match status" value="1"/>
</dbReference>
<dbReference type="GO" id="GO:0005615">
    <property type="term" value="C:extracellular space"/>
    <property type="evidence" value="ECO:0007669"/>
    <property type="project" value="TreeGrafter"/>
</dbReference>
<dbReference type="AlphaFoldDB" id="A0A9P1I6F1"/>